<proteinExistence type="inferred from homology"/>
<sequence>MLGNGAESYQINKKLDETRTLLYKAYDDLLKQDQVITAHLIKNWYLGTDQQHHTLLYLSSYYDEKMSGVLKYGTMKNYRTTENYLKEYLKKQHRTSDIYLKQIDYQFTLGFESYLRSLSRLQNNGVMKHMERFKKLMRLAEHLNWIEKNPTVRFKLRFEQVDMVYLSKPELEKVKSAVFEKDVLNINRDIFVFACYTGLPYADARALSTNHLQIGKDGKKWIYTRRSKTNTAVRIPLLEEAERILDSFKDHPKIDGTEKLLPVYSNQKTNQYLKEIAKKAKIRKELKFHAARHTFATTVILANRMPIETVSKLLGHTKLSTTQIYARVIDSKIANDFDNLRLKLNGLK</sequence>
<evidence type="ECO:0000256" key="2">
    <source>
        <dbReference type="ARBA" id="ARBA00023125"/>
    </source>
</evidence>
<dbReference type="InterPro" id="IPR010998">
    <property type="entry name" value="Integrase_recombinase_N"/>
</dbReference>
<dbReference type="InterPro" id="IPR011010">
    <property type="entry name" value="DNA_brk_join_enz"/>
</dbReference>
<dbReference type="GO" id="GO:0006310">
    <property type="term" value="P:DNA recombination"/>
    <property type="evidence" value="ECO:0007669"/>
    <property type="project" value="UniProtKB-KW"/>
</dbReference>
<name>A0A918S5U5_9FLAO</name>
<dbReference type="GO" id="GO:0015074">
    <property type="term" value="P:DNA integration"/>
    <property type="evidence" value="ECO:0007669"/>
    <property type="project" value="InterPro"/>
</dbReference>
<organism evidence="5 6">
    <name type="scientific">Salinimicrobium marinum</name>
    <dbReference type="NCBI Taxonomy" id="680283"/>
    <lineage>
        <taxon>Bacteria</taxon>
        <taxon>Pseudomonadati</taxon>
        <taxon>Bacteroidota</taxon>
        <taxon>Flavobacteriia</taxon>
        <taxon>Flavobacteriales</taxon>
        <taxon>Flavobacteriaceae</taxon>
        <taxon>Salinimicrobium</taxon>
    </lineage>
</organism>
<evidence type="ECO:0000256" key="3">
    <source>
        <dbReference type="ARBA" id="ARBA00023172"/>
    </source>
</evidence>
<evidence type="ECO:0000259" key="4">
    <source>
        <dbReference type="PROSITE" id="PS51898"/>
    </source>
</evidence>
<reference evidence="5" key="2">
    <citation type="submission" date="2020-09" db="EMBL/GenBank/DDBJ databases">
        <authorList>
            <person name="Sun Q."/>
            <person name="Kim S."/>
        </authorList>
    </citation>
    <scope>NUCLEOTIDE SEQUENCE</scope>
    <source>
        <strain evidence="5">KCTC 12719</strain>
    </source>
</reference>
<dbReference type="InterPro" id="IPR013762">
    <property type="entry name" value="Integrase-like_cat_sf"/>
</dbReference>
<feature type="domain" description="Tyr recombinase" evidence="4">
    <location>
        <begin position="161"/>
        <end position="338"/>
    </location>
</feature>
<dbReference type="InterPro" id="IPR025269">
    <property type="entry name" value="SAM-like_dom"/>
</dbReference>
<protein>
    <submittedName>
        <fullName evidence="5">Transposase</fullName>
    </submittedName>
</protein>
<dbReference type="PROSITE" id="PS51898">
    <property type="entry name" value="TYR_RECOMBINASE"/>
    <property type="match status" value="1"/>
</dbReference>
<comment type="caution">
    <text evidence="5">The sequence shown here is derived from an EMBL/GenBank/DDBJ whole genome shotgun (WGS) entry which is preliminary data.</text>
</comment>
<dbReference type="PANTHER" id="PTHR30349:SF64">
    <property type="entry name" value="PROPHAGE INTEGRASE INTD-RELATED"/>
    <property type="match status" value="1"/>
</dbReference>
<evidence type="ECO:0000256" key="1">
    <source>
        <dbReference type="ARBA" id="ARBA00008857"/>
    </source>
</evidence>
<dbReference type="Pfam" id="PF13102">
    <property type="entry name" value="Phage_int_SAM_5"/>
    <property type="match status" value="1"/>
</dbReference>
<comment type="similarity">
    <text evidence="1">Belongs to the 'phage' integrase family.</text>
</comment>
<dbReference type="SUPFAM" id="SSF56349">
    <property type="entry name" value="DNA breaking-rejoining enzymes"/>
    <property type="match status" value="1"/>
</dbReference>
<evidence type="ECO:0000313" key="6">
    <source>
        <dbReference type="Proteomes" id="UP000610456"/>
    </source>
</evidence>
<keyword evidence="3" id="KW-0233">DNA recombination</keyword>
<dbReference type="InterPro" id="IPR002104">
    <property type="entry name" value="Integrase_catalytic"/>
</dbReference>
<dbReference type="GO" id="GO:0003677">
    <property type="term" value="F:DNA binding"/>
    <property type="evidence" value="ECO:0007669"/>
    <property type="project" value="UniProtKB-KW"/>
</dbReference>
<dbReference type="Pfam" id="PF00589">
    <property type="entry name" value="Phage_integrase"/>
    <property type="match status" value="1"/>
</dbReference>
<dbReference type="Gene3D" id="1.10.150.130">
    <property type="match status" value="1"/>
</dbReference>
<dbReference type="AlphaFoldDB" id="A0A918S5U5"/>
<dbReference type="Gene3D" id="1.10.443.10">
    <property type="entry name" value="Intergrase catalytic core"/>
    <property type="match status" value="1"/>
</dbReference>
<gene>
    <name evidence="5" type="ORF">GCM10007103_04180</name>
</gene>
<dbReference type="EMBL" id="BMXB01000001">
    <property type="protein sequence ID" value="GHA26058.1"/>
    <property type="molecule type" value="Genomic_DNA"/>
</dbReference>
<evidence type="ECO:0000313" key="5">
    <source>
        <dbReference type="EMBL" id="GHA26058.1"/>
    </source>
</evidence>
<keyword evidence="2" id="KW-0238">DNA-binding</keyword>
<dbReference type="InterPro" id="IPR050090">
    <property type="entry name" value="Tyrosine_recombinase_XerCD"/>
</dbReference>
<dbReference type="Proteomes" id="UP000610456">
    <property type="component" value="Unassembled WGS sequence"/>
</dbReference>
<reference evidence="5" key="1">
    <citation type="journal article" date="2014" name="Int. J. Syst. Evol. Microbiol.">
        <title>Complete genome sequence of Corynebacterium casei LMG S-19264T (=DSM 44701T), isolated from a smear-ripened cheese.</title>
        <authorList>
            <consortium name="US DOE Joint Genome Institute (JGI-PGF)"/>
            <person name="Walter F."/>
            <person name="Albersmeier A."/>
            <person name="Kalinowski J."/>
            <person name="Ruckert C."/>
        </authorList>
    </citation>
    <scope>NUCLEOTIDE SEQUENCE</scope>
    <source>
        <strain evidence="5">KCTC 12719</strain>
    </source>
</reference>
<keyword evidence="6" id="KW-1185">Reference proteome</keyword>
<dbReference type="CDD" id="cd01185">
    <property type="entry name" value="INTN1_C_like"/>
    <property type="match status" value="1"/>
</dbReference>
<dbReference type="PANTHER" id="PTHR30349">
    <property type="entry name" value="PHAGE INTEGRASE-RELATED"/>
    <property type="match status" value="1"/>
</dbReference>
<accession>A0A918S5U5</accession>